<dbReference type="InterPro" id="IPR002347">
    <property type="entry name" value="SDR_fam"/>
</dbReference>
<name>A0A5M3MHE1_CONPW</name>
<dbReference type="PANTHER" id="PTHR42760:SF115">
    <property type="entry name" value="3-OXOACYL-[ACYL-CARRIER-PROTEIN] REDUCTASE FABG"/>
    <property type="match status" value="1"/>
</dbReference>
<evidence type="ECO:0000256" key="1">
    <source>
        <dbReference type="ARBA" id="ARBA00006484"/>
    </source>
</evidence>
<dbReference type="GO" id="GO:0016616">
    <property type="term" value="F:oxidoreductase activity, acting on the CH-OH group of donors, NAD or NADP as acceptor"/>
    <property type="evidence" value="ECO:0007669"/>
    <property type="project" value="TreeGrafter"/>
</dbReference>
<dbReference type="Proteomes" id="UP000053558">
    <property type="component" value="Unassembled WGS sequence"/>
</dbReference>
<dbReference type="Pfam" id="PF13561">
    <property type="entry name" value="adh_short_C2"/>
    <property type="match status" value="1"/>
</dbReference>
<reference evidence="5" key="1">
    <citation type="journal article" date="2012" name="Science">
        <title>The Paleozoic origin of enzymatic lignin decomposition reconstructed from 31 fungal genomes.</title>
        <authorList>
            <person name="Floudas D."/>
            <person name="Binder M."/>
            <person name="Riley R."/>
            <person name="Barry K."/>
            <person name="Blanchette R.A."/>
            <person name="Henrissat B."/>
            <person name="Martinez A.T."/>
            <person name="Otillar R."/>
            <person name="Spatafora J.W."/>
            <person name="Yadav J.S."/>
            <person name="Aerts A."/>
            <person name="Benoit I."/>
            <person name="Boyd A."/>
            <person name="Carlson A."/>
            <person name="Copeland A."/>
            <person name="Coutinho P.M."/>
            <person name="de Vries R.P."/>
            <person name="Ferreira P."/>
            <person name="Findley K."/>
            <person name="Foster B."/>
            <person name="Gaskell J."/>
            <person name="Glotzer D."/>
            <person name="Gorecki P."/>
            <person name="Heitman J."/>
            <person name="Hesse C."/>
            <person name="Hori C."/>
            <person name="Igarashi K."/>
            <person name="Jurgens J.A."/>
            <person name="Kallen N."/>
            <person name="Kersten P."/>
            <person name="Kohler A."/>
            <person name="Kuees U."/>
            <person name="Kumar T.K.A."/>
            <person name="Kuo A."/>
            <person name="LaButti K."/>
            <person name="Larrondo L.F."/>
            <person name="Lindquist E."/>
            <person name="Ling A."/>
            <person name="Lombard V."/>
            <person name="Lucas S."/>
            <person name="Lundell T."/>
            <person name="Martin R."/>
            <person name="McLaughlin D.J."/>
            <person name="Morgenstern I."/>
            <person name="Morin E."/>
            <person name="Murat C."/>
            <person name="Nagy L.G."/>
            <person name="Nolan M."/>
            <person name="Ohm R.A."/>
            <person name="Patyshakuliyeva A."/>
            <person name="Rokas A."/>
            <person name="Ruiz-Duenas F.J."/>
            <person name="Sabat G."/>
            <person name="Salamov A."/>
            <person name="Samejima M."/>
            <person name="Schmutz J."/>
            <person name="Slot J.C."/>
            <person name="St John F."/>
            <person name="Stenlid J."/>
            <person name="Sun H."/>
            <person name="Sun S."/>
            <person name="Syed K."/>
            <person name="Tsang A."/>
            <person name="Wiebenga A."/>
            <person name="Young D."/>
            <person name="Pisabarro A."/>
            <person name="Eastwood D.C."/>
            <person name="Martin F."/>
            <person name="Cullen D."/>
            <person name="Grigoriev I.V."/>
            <person name="Hibbett D.S."/>
        </authorList>
    </citation>
    <scope>NUCLEOTIDE SEQUENCE [LARGE SCALE GENOMIC DNA]</scope>
    <source>
        <strain evidence="5">RWD-64-598 SS2</strain>
    </source>
</reference>
<dbReference type="GeneID" id="19208132"/>
<dbReference type="FunFam" id="3.40.50.720:FF:000084">
    <property type="entry name" value="Short-chain dehydrogenase reductase"/>
    <property type="match status" value="1"/>
</dbReference>
<dbReference type="RefSeq" id="XP_007771144.1">
    <property type="nucleotide sequence ID" value="XM_007772954.1"/>
</dbReference>
<dbReference type="PANTHER" id="PTHR42760">
    <property type="entry name" value="SHORT-CHAIN DEHYDROGENASES/REDUCTASES FAMILY MEMBER"/>
    <property type="match status" value="1"/>
</dbReference>
<protein>
    <submittedName>
        <fullName evidence="4">2-deoxy-D-gluconate 3-dehydrogenase</fullName>
    </submittedName>
</protein>
<organism evidence="4 5">
    <name type="scientific">Coniophora puteana (strain RWD-64-598)</name>
    <name type="common">Brown rot fungus</name>
    <dbReference type="NCBI Taxonomy" id="741705"/>
    <lineage>
        <taxon>Eukaryota</taxon>
        <taxon>Fungi</taxon>
        <taxon>Dikarya</taxon>
        <taxon>Basidiomycota</taxon>
        <taxon>Agaricomycotina</taxon>
        <taxon>Agaricomycetes</taxon>
        <taxon>Agaricomycetidae</taxon>
        <taxon>Boletales</taxon>
        <taxon>Coniophorineae</taxon>
        <taxon>Coniophoraceae</taxon>
        <taxon>Coniophora</taxon>
    </lineage>
</organism>
<evidence type="ECO:0000256" key="3">
    <source>
        <dbReference type="ARBA" id="ARBA00023002"/>
    </source>
</evidence>
<dbReference type="OrthoDB" id="1888931at2759"/>
<gene>
    <name evidence="4" type="ORF">CONPUDRAFT_61160</name>
</gene>
<evidence type="ECO:0000256" key="2">
    <source>
        <dbReference type="ARBA" id="ARBA00022857"/>
    </source>
</evidence>
<dbReference type="PROSITE" id="PS00061">
    <property type="entry name" value="ADH_SHORT"/>
    <property type="match status" value="1"/>
</dbReference>
<dbReference type="Gene3D" id="3.40.50.720">
    <property type="entry name" value="NAD(P)-binding Rossmann-like Domain"/>
    <property type="match status" value="1"/>
</dbReference>
<evidence type="ECO:0000313" key="4">
    <source>
        <dbReference type="EMBL" id="EIW78523.1"/>
    </source>
</evidence>
<comment type="similarity">
    <text evidence="1">Belongs to the short-chain dehydrogenases/reductases (SDR) family.</text>
</comment>
<dbReference type="InterPro" id="IPR020904">
    <property type="entry name" value="Sc_DH/Rdtase_CS"/>
</dbReference>
<dbReference type="EMBL" id="JH711582">
    <property type="protein sequence ID" value="EIW78523.1"/>
    <property type="molecule type" value="Genomic_DNA"/>
</dbReference>
<comment type="caution">
    <text evidence="4">The sequence shown here is derived from an EMBL/GenBank/DDBJ whole genome shotgun (WGS) entry which is preliminary data.</text>
</comment>
<keyword evidence="3" id="KW-0560">Oxidoreductase</keyword>
<accession>A0A5M3MHE1</accession>
<dbReference type="OMA" id="NPMRRMG"/>
<proteinExistence type="inferred from homology"/>
<keyword evidence="5" id="KW-1185">Reference proteome</keyword>
<evidence type="ECO:0000313" key="5">
    <source>
        <dbReference type="Proteomes" id="UP000053558"/>
    </source>
</evidence>
<dbReference type="SUPFAM" id="SSF51735">
    <property type="entry name" value="NAD(P)-binding Rossmann-fold domains"/>
    <property type="match status" value="1"/>
</dbReference>
<dbReference type="InterPro" id="IPR036291">
    <property type="entry name" value="NAD(P)-bd_dom_sf"/>
</dbReference>
<keyword evidence="2" id="KW-0521">NADP</keyword>
<dbReference type="AlphaFoldDB" id="A0A5M3MHE1"/>
<sequence length="300" mass="31384">MSERDNLTTRVLPEMVLSTGDNPLTRPLDQAQGLTPVQRAASRFAVNGNAIITGGLGNIALVCARALLEHGLSGLALLDLQGTIKSPAASAAFDSLQRDFPDVKIHAIPVDVSNADSVSKAVDEAAEEMGSINICICFAGIVSCVHATDLTPDDWSKTLQVNTSGSFFVSQAAAKQMIAQQSGGAILLTASISAHAVNFPQPQVAYNASKGALLQLSRSLSAEWARYGIRVNTISPGYIDTILNHGEGLAHARSIWNSRNPTGRMGSPEELTGAVVLFCSSAGCWISGSDLIVDGGGHVF</sequence>
<dbReference type="PRINTS" id="PR00081">
    <property type="entry name" value="GDHRDH"/>
</dbReference>
<dbReference type="KEGG" id="cput:CONPUDRAFT_61160"/>